<accession>A0AAD6ZCN9</accession>
<evidence type="ECO:0000313" key="3">
    <source>
        <dbReference type="EMBL" id="KAJ7315527.1"/>
    </source>
</evidence>
<comment type="caution">
    <text evidence="3">The sequence shown here is derived from an EMBL/GenBank/DDBJ whole genome shotgun (WGS) entry which is preliminary data.</text>
</comment>
<gene>
    <name evidence="3" type="ORF">DFH08DRAFT_1039709</name>
</gene>
<keyword evidence="1" id="KW-0812">Transmembrane</keyword>
<reference evidence="3" key="1">
    <citation type="submission" date="2023-03" db="EMBL/GenBank/DDBJ databases">
        <title>Massive genome expansion in bonnet fungi (Mycena s.s.) driven by repeated elements and novel gene families across ecological guilds.</title>
        <authorList>
            <consortium name="Lawrence Berkeley National Laboratory"/>
            <person name="Harder C.B."/>
            <person name="Miyauchi S."/>
            <person name="Viragh M."/>
            <person name="Kuo A."/>
            <person name="Thoen E."/>
            <person name="Andreopoulos B."/>
            <person name="Lu D."/>
            <person name="Skrede I."/>
            <person name="Drula E."/>
            <person name="Henrissat B."/>
            <person name="Morin E."/>
            <person name="Kohler A."/>
            <person name="Barry K."/>
            <person name="LaButti K."/>
            <person name="Morin E."/>
            <person name="Salamov A."/>
            <person name="Lipzen A."/>
            <person name="Mereny Z."/>
            <person name="Hegedus B."/>
            <person name="Baldrian P."/>
            <person name="Stursova M."/>
            <person name="Weitz H."/>
            <person name="Taylor A."/>
            <person name="Grigoriev I.V."/>
            <person name="Nagy L.G."/>
            <person name="Martin F."/>
            <person name="Kauserud H."/>
        </authorList>
    </citation>
    <scope>NUCLEOTIDE SEQUENCE</scope>
    <source>
        <strain evidence="3">CBHHK002</strain>
    </source>
</reference>
<protein>
    <recommendedName>
        <fullName evidence="2">DUF6533 domain-containing protein</fullName>
    </recommendedName>
</protein>
<feature type="transmembrane region" description="Helical" evidence="1">
    <location>
        <begin position="113"/>
        <end position="132"/>
    </location>
</feature>
<proteinExistence type="predicted"/>
<evidence type="ECO:0000313" key="4">
    <source>
        <dbReference type="Proteomes" id="UP001218218"/>
    </source>
</evidence>
<name>A0AAD6ZCN9_9AGAR</name>
<feature type="domain" description="DUF6533" evidence="2">
    <location>
        <begin position="33"/>
        <end position="73"/>
    </location>
</feature>
<keyword evidence="1" id="KW-0472">Membrane</keyword>
<feature type="transmembrane region" description="Helical" evidence="1">
    <location>
        <begin position="279"/>
        <end position="298"/>
    </location>
</feature>
<keyword evidence="1" id="KW-1133">Transmembrane helix</keyword>
<keyword evidence="4" id="KW-1185">Reference proteome</keyword>
<organism evidence="3 4">
    <name type="scientific">Mycena albidolilacea</name>
    <dbReference type="NCBI Taxonomy" id="1033008"/>
    <lineage>
        <taxon>Eukaryota</taxon>
        <taxon>Fungi</taxon>
        <taxon>Dikarya</taxon>
        <taxon>Basidiomycota</taxon>
        <taxon>Agaricomycotina</taxon>
        <taxon>Agaricomycetes</taxon>
        <taxon>Agaricomycetidae</taxon>
        <taxon>Agaricales</taxon>
        <taxon>Marasmiineae</taxon>
        <taxon>Mycenaceae</taxon>
        <taxon>Mycena</taxon>
    </lineage>
</organism>
<evidence type="ECO:0000256" key="1">
    <source>
        <dbReference type="SAM" id="Phobius"/>
    </source>
</evidence>
<sequence length="336" mass="37148">MDTLDDVVFAQDQRLRISVSLAGFNEIPKIHVLTAVFIYDYLLTLSSEVMYIWVRGNELGSAWFLLIRYSAILGNIAEAFLLFGNFSPEVHCLVDSTVPPNFLIMQTCNRLDTVHGLLVVALEFAVAWTLMLRVYAMYSRNKPMLAFWISACLLLVGIAVVGDLYFALLTTNANLSWISGTAVVWEALYEQLGPPSADSKALLRLGLDLIILGLTLYRGFQQLRGPTLSGSLWQVLIRDGAMYFGIITLANLANILIQYDSTDISGPAPMWFGDIRTSGSLSWFSAMLSVVMVSRLMLNLHSAADPNTEFDGSSTAQTRSIHFARIHIPGESSSFA</sequence>
<dbReference type="InterPro" id="IPR045340">
    <property type="entry name" value="DUF6533"/>
</dbReference>
<feature type="transmembrane region" description="Helical" evidence="1">
    <location>
        <begin position="30"/>
        <end position="54"/>
    </location>
</feature>
<feature type="transmembrane region" description="Helical" evidence="1">
    <location>
        <begin position="241"/>
        <end position="259"/>
    </location>
</feature>
<feature type="transmembrane region" description="Helical" evidence="1">
    <location>
        <begin position="144"/>
        <end position="168"/>
    </location>
</feature>
<dbReference type="AlphaFoldDB" id="A0AAD6ZCN9"/>
<dbReference type="Proteomes" id="UP001218218">
    <property type="component" value="Unassembled WGS sequence"/>
</dbReference>
<feature type="transmembrane region" description="Helical" evidence="1">
    <location>
        <begin position="66"/>
        <end position="86"/>
    </location>
</feature>
<feature type="transmembrane region" description="Helical" evidence="1">
    <location>
        <begin position="201"/>
        <end position="220"/>
    </location>
</feature>
<dbReference type="Pfam" id="PF20151">
    <property type="entry name" value="DUF6533"/>
    <property type="match status" value="1"/>
</dbReference>
<evidence type="ECO:0000259" key="2">
    <source>
        <dbReference type="Pfam" id="PF20151"/>
    </source>
</evidence>
<dbReference type="EMBL" id="JARIHO010000061">
    <property type="protein sequence ID" value="KAJ7315527.1"/>
    <property type="molecule type" value="Genomic_DNA"/>
</dbReference>